<dbReference type="Gene3D" id="2.60.40.10">
    <property type="entry name" value="Immunoglobulins"/>
    <property type="match status" value="1"/>
</dbReference>
<dbReference type="InterPro" id="IPR006103">
    <property type="entry name" value="Glyco_hydro_2_cat"/>
</dbReference>
<dbReference type="InterPro" id="IPR006104">
    <property type="entry name" value="Glyco_hydro_2_N"/>
</dbReference>
<feature type="domain" description="Glycosyl hydrolases family 2 sugar binding" evidence="6">
    <location>
        <begin position="22"/>
        <end position="184"/>
    </location>
</feature>
<dbReference type="Gene3D" id="3.20.20.80">
    <property type="entry name" value="Glycosidases"/>
    <property type="match status" value="1"/>
</dbReference>
<evidence type="ECO:0000259" key="5">
    <source>
        <dbReference type="Pfam" id="PF02836"/>
    </source>
</evidence>
<feature type="domain" description="Glycoside hydrolase family 2 catalytic" evidence="5">
    <location>
        <begin position="322"/>
        <end position="500"/>
    </location>
</feature>
<dbReference type="InterPro" id="IPR051913">
    <property type="entry name" value="GH2_Domain-Containing"/>
</dbReference>
<evidence type="ECO:0000259" key="6">
    <source>
        <dbReference type="Pfam" id="PF02837"/>
    </source>
</evidence>
<reference evidence="7 8" key="1">
    <citation type="submission" date="2023-03" db="EMBL/GenBank/DDBJ databases">
        <title>Draft genome sequence of the bacteria which degrade cell wall of Tricholomamatutake.</title>
        <authorList>
            <person name="Konishi Y."/>
            <person name="Fukuta Y."/>
            <person name="Shirasaka N."/>
        </authorList>
    </citation>
    <scope>NUCLEOTIDE SEQUENCE [LARGE SCALE GENOMIC DNA]</scope>
    <source>
        <strain evidence="8">mu1</strain>
    </source>
</reference>
<evidence type="ECO:0000259" key="4">
    <source>
        <dbReference type="Pfam" id="PF00703"/>
    </source>
</evidence>
<dbReference type="SUPFAM" id="SSF49785">
    <property type="entry name" value="Galactose-binding domain-like"/>
    <property type="match status" value="1"/>
</dbReference>
<evidence type="ECO:0000313" key="8">
    <source>
        <dbReference type="Proteomes" id="UP001157114"/>
    </source>
</evidence>
<dbReference type="PANTHER" id="PTHR42732:SF3">
    <property type="entry name" value="HYDROLASE"/>
    <property type="match status" value="1"/>
</dbReference>
<proteinExistence type="inferred from homology"/>
<dbReference type="InterPro" id="IPR036156">
    <property type="entry name" value="Beta-gal/glucu_dom_sf"/>
</dbReference>
<dbReference type="InterPro" id="IPR006102">
    <property type="entry name" value="Ig-like_GH2"/>
</dbReference>
<keyword evidence="2 7" id="KW-0378">Hydrolase</keyword>
<dbReference type="Pfam" id="PF00703">
    <property type="entry name" value="Glyco_hydro_2"/>
    <property type="match status" value="1"/>
</dbReference>
<dbReference type="InterPro" id="IPR013783">
    <property type="entry name" value="Ig-like_fold"/>
</dbReference>
<evidence type="ECO:0000313" key="7">
    <source>
        <dbReference type="EMBL" id="GLX66530.1"/>
    </source>
</evidence>
<comment type="similarity">
    <text evidence="1">Belongs to the glycosyl hydrolase 2 family.</text>
</comment>
<dbReference type="RefSeq" id="WP_284237225.1">
    <property type="nucleotide sequence ID" value="NZ_BSSQ01000003.1"/>
</dbReference>
<evidence type="ECO:0000256" key="1">
    <source>
        <dbReference type="ARBA" id="ARBA00007401"/>
    </source>
</evidence>
<keyword evidence="3" id="KW-0326">Glycosidase</keyword>
<accession>A0ABQ6G8C3</accession>
<protein>
    <submittedName>
        <fullName evidence="7">Hydrolase</fullName>
    </submittedName>
</protein>
<dbReference type="PANTHER" id="PTHR42732">
    <property type="entry name" value="BETA-GALACTOSIDASE"/>
    <property type="match status" value="1"/>
</dbReference>
<organism evidence="7 8">
    <name type="scientific">Paenibacillus glycanilyticus</name>
    <dbReference type="NCBI Taxonomy" id="126569"/>
    <lineage>
        <taxon>Bacteria</taxon>
        <taxon>Bacillati</taxon>
        <taxon>Bacillota</taxon>
        <taxon>Bacilli</taxon>
        <taxon>Bacillales</taxon>
        <taxon>Paenibacillaceae</taxon>
        <taxon>Paenibacillus</taxon>
    </lineage>
</organism>
<dbReference type="SUPFAM" id="SSF49303">
    <property type="entry name" value="beta-Galactosidase/glucuronidase domain"/>
    <property type="match status" value="1"/>
</dbReference>
<dbReference type="GO" id="GO:0016787">
    <property type="term" value="F:hydrolase activity"/>
    <property type="evidence" value="ECO:0007669"/>
    <property type="project" value="UniProtKB-KW"/>
</dbReference>
<sequence>MITTIPRPEYPRPQWVRPDWINLNGDWQFEIDHGNSGKERGFQEASHELAGTITVPFCPESKLSGVEHKDFMAAVWYKRELVVPGHWLNGGGRILLHFGAVDYEAEVWVNGVSVGKHRGGYSSFSFDITTAVTAESNAVTVYAKDDLRSGRQPRGKQCGGYYSSGCDYTRTTGIWQTVWLEHVPDVYMASMKLVPDPDNACAHIELQLGGSGIESGTTLTVKALYEGIDAGSAVMKVTGSSAKLMLPLSEVHLWEPGKPELYDLELSLARDGQIFDAVQSYFGLRSVKLDGMAFRINGKSVFQRLVLDQGFYPDGVYTAPSDEDLRNDIEISMGLGFNGARLHEKMFEPRFLYWADKLGYLVWGEHANWGLDITTTEGLAGFLPEWLEGIERDFNHPALIGWCPFNETWDKDGAKQNNEVLRIVYDVTKRVDPTRPVIDTSGNFHVVTDIFDVHDYDQNPETFKARYEPMKNGGEVFNTFPKRQSYEGQPYFVSEYGGIWWNPEQKDEKSWGYGDRPTSEEAFLARYAGLTDALLDHPMMFGFCYTQLYDVEQEVNGLYTYDRRAKFDPELIRRINSRKAAIED</sequence>
<evidence type="ECO:0000256" key="3">
    <source>
        <dbReference type="ARBA" id="ARBA00023295"/>
    </source>
</evidence>
<comment type="caution">
    <text evidence="7">The sequence shown here is derived from an EMBL/GenBank/DDBJ whole genome shotgun (WGS) entry which is preliminary data.</text>
</comment>
<dbReference type="InterPro" id="IPR008979">
    <property type="entry name" value="Galactose-bd-like_sf"/>
</dbReference>
<dbReference type="SUPFAM" id="SSF51445">
    <property type="entry name" value="(Trans)glycosidases"/>
    <property type="match status" value="1"/>
</dbReference>
<gene>
    <name evidence="7" type="ORF">MU1_08740</name>
</gene>
<name>A0ABQ6G8C3_9BACL</name>
<dbReference type="Gene3D" id="2.60.120.260">
    <property type="entry name" value="Galactose-binding domain-like"/>
    <property type="match status" value="1"/>
</dbReference>
<dbReference type="InterPro" id="IPR017853">
    <property type="entry name" value="GH"/>
</dbReference>
<evidence type="ECO:0000256" key="2">
    <source>
        <dbReference type="ARBA" id="ARBA00022801"/>
    </source>
</evidence>
<dbReference type="EMBL" id="BSSQ01000003">
    <property type="protein sequence ID" value="GLX66530.1"/>
    <property type="molecule type" value="Genomic_DNA"/>
</dbReference>
<dbReference type="Proteomes" id="UP001157114">
    <property type="component" value="Unassembled WGS sequence"/>
</dbReference>
<dbReference type="Pfam" id="PF02836">
    <property type="entry name" value="Glyco_hydro_2_C"/>
    <property type="match status" value="1"/>
</dbReference>
<feature type="domain" description="Glycoside hydrolase family 2 immunoglobulin-like beta-sandwich" evidence="4">
    <location>
        <begin position="191"/>
        <end position="285"/>
    </location>
</feature>
<dbReference type="Pfam" id="PF02837">
    <property type="entry name" value="Glyco_hydro_2_N"/>
    <property type="match status" value="1"/>
</dbReference>
<keyword evidence="8" id="KW-1185">Reference proteome</keyword>